<proteinExistence type="predicted"/>
<dbReference type="AlphaFoldDB" id="A0A0A9B544"/>
<name>A0A0A9B544_ARUDO</name>
<protein>
    <submittedName>
        <fullName evidence="2">Uncharacterized protein</fullName>
    </submittedName>
</protein>
<feature type="region of interest" description="Disordered" evidence="1">
    <location>
        <begin position="1"/>
        <end position="23"/>
    </location>
</feature>
<organism evidence="2">
    <name type="scientific">Arundo donax</name>
    <name type="common">Giant reed</name>
    <name type="synonym">Donax arundinaceus</name>
    <dbReference type="NCBI Taxonomy" id="35708"/>
    <lineage>
        <taxon>Eukaryota</taxon>
        <taxon>Viridiplantae</taxon>
        <taxon>Streptophyta</taxon>
        <taxon>Embryophyta</taxon>
        <taxon>Tracheophyta</taxon>
        <taxon>Spermatophyta</taxon>
        <taxon>Magnoliopsida</taxon>
        <taxon>Liliopsida</taxon>
        <taxon>Poales</taxon>
        <taxon>Poaceae</taxon>
        <taxon>PACMAD clade</taxon>
        <taxon>Arundinoideae</taxon>
        <taxon>Arundineae</taxon>
        <taxon>Arundo</taxon>
    </lineage>
</organism>
<dbReference type="EMBL" id="GBRH01243453">
    <property type="protein sequence ID" value="JAD54442.1"/>
    <property type="molecule type" value="Transcribed_RNA"/>
</dbReference>
<accession>A0A0A9B544</accession>
<evidence type="ECO:0000256" key="1">
    <source>
        <dbReference type="SAM" id="MobiDB-lite"/>
    </source>
</evidence>
<reference evidence="2" key="2">
    <citation type="journal article" date="2015" name="Data Brief">
        <title>Shoot transcriptome of the giant reed, Arundo donax.</title>
        <authorList>
            <person name="Barrero R.A."/>
            <person name="Guerrero F.D."/>
            <person name="Moolhuijzen P."/>
            <person name="Goolsby J.A."/>
            <person name="Tidwell J."/>
            <person name="Bellgard S.E."/>
            <person name="Bellgard M.I."/>
        </authorList>
    </citation>
    <scope>NUCLEOTIDE SEQUENCE</scope>
    <source>
        <tissue evidence="2">Shoot tissue taken approximately 20 cm above the soil surface</tissue>
    </source>
</reference>
<evidence type="ECO:0000313" key="2">
    <source>
        <dbReference type="EMBL" id="JAD54442.1"/>
    </source>
</evidence>
<sequence>MKGMPSNGEDDSHDPGYRPKGPICQVIAEPTLEMLSA</sequence>
<reference evidence="2" key="1">
    <citation type="submission" date="2014-09" db="EMBL/GenBank/DDBJ databases">
        <authorList>
            <person name="Magalhaes I.L.F."/>
            <person name="Oliveira U."/>
            <person name="Santos F.R."/>
            <person name="Vidigal T.H.D.A."/>
            <person name="Brescovit A.D."/>
            <person name="Santos A.J."/>
        </authorList>
    </citation>
    <scope>NUCLEOTIDE SEQUENCE</scope>
    <source>
        <tissue evidence="2">Shoot tissue taken approximately 20 cm above the soil surface</tissue>
    </source>
</reference>